<evidence type="ECO:0000313" key="2">
    <source>
        <dbReference type="EMBL" id="GHO46517.1"/>
    </source>
</evidence>
<dbReference type="GO" id="GO:0051118">
    <property type="term" value="F:glucan endo-1,3-alpha-glucosidase activity"/>
    <property type="evidence" value="ECO:0007669"/>
    <property type="project" value="InterPro"/>
</dbReference>
<dbReference type="Proteomes" id="UP000612362">
    <property type="component" value="Unassembled WGS sequence"/>
</dbReference>
<dbReference type="Gene3D" id="2.80.10.50">
    <property type="match status" value="2"/>
</dbReference>
<dbReference type="CDD" id="cd00161">
    <property type="entry name" value="beta-trefoil_Ricin-like"/>
    <property type="match status" value="1"/>
</dbReference>
<protein>
    <recommendedName>
        <fullName evidence="1">Ricin B lectin domain-containing protein</fullName>
    </recommendedName>
</protein>
<dbReference type="EMBL" id="BNJF01000002">
    <property type="protein sequence ID" value="GHO46517.1"/>
    <property type="molecule type" value="Genomic_DNA"/>
</dbReference>
<dbReference type="RefSeq" id="WP_220195890.1">
    <property type="nucleotide sequence ID" value="NZ_BNJF01000002.1"/>
</dbReference>
<dbReference type="Pfam" id="PF03659">
    <property type="entry name" value="Glyco_hydro_71"/>
    <property type="match status" value="1"/>
</dbReference>
<dbReference type="PROSITE" id="PS51318">
    <property type="entry name" value="TAT"/>
    <property type="match status" value="1"/>
</dbReference>
<dbReference type="AlphaFoldDB" id="A0A8J3HYF5"/>
<dbReference type="PROSITE" id="PS50231">
    <property type="entry name" value="RICIN_B_LECTIN"/>
    <property type="match status" value="1"/>
</dbReference>
<proteinExistence type="predicted"/>
<comment type="caution">
    <text evidence="2">The sequence shown here is derived from an EMBL/GenBank/DDBJ whole genome shotgun (WGS) entry which is preliminary data.</text>
</comment>
<dbReference type="Gene3D" id="3.20.20.80">
    <property type="entry name" value="Glycosidases"/>
    <property type="match status" value="1"/>
</dbReference>
<accession>A0A8J3HYF5</accession>
<name>A0A8J3HYF5_9CHLR</name>
<dbReference type="CDD" id="cd11577">
    <property type="entry name" value="GH71"/>
    <property type="match status" value="1"/>
</dbReference>
<dbReference type="SMART" id="SM00458">
    <property type="entry name" value="RICIN"/>
    <property type="match status" value="1"/>
</dbReference>
<sequence>MKFRMNRRQLLTLSASGAGVLFAAGAGLSFFSPESFGLTHAAAPILNPFPFDMPSTATLRASKKKAFAYYFPPYPVSIENVVPSQDYYARWLDPDAKNGEYRSIGGYLRDRPLGRAPRAESSWLQTDYKIEVQRAIDIGLDGFIYEMPDHTSVDQRWNRINLMLDAAKAVDPGFRVGLSIDFPTAADSTPNNMANTILALKNHPSLLRLDDGRIVVAPFYPERKPLDWWKQLRTLVQAGGADIAFIPLFLSTNVSSYQSWMSFTYGVSSWGTRKASGMGSYTTDASLAHSHNNIWVAPIATQDTRPKEGNYWEGSNSQLLRNSWTSAIQTNAEWALMLTWNDYSESTQFAPSVETQYAFYDLTAYYTAWFKTGVQPAITRDVLYYFHRTQFANAQPDTTKQTKVMTLRAASDPAIDKIELLGFLKSSGTLEVSVAGNIYQQQANAGMTSFTAPLAAGIPSFRLTRSSASVISMPSAFPIASSITYQDLMYHSGGSSRAPIMTRRYFKLVNHNSGQVLDDTNGGGAGTALLQQTSNGATKQQWILVPGPDGYYQIQCKANNLVIDMPSTSQSAFATLATPSSTSDSQLWQITPTGDGYCVFTNKKSGYALDVRGASQTAGANVIQYAYHQGANQQWQLQVV</sequence>
<dbReference type="InterPro" id="IPR006311">
    <property type="entry name" value="TAT_signal"/>
</dbReference>
<dbReference type="InterPro" id="IPR035992">
    <property type="entry name" value="Ricin_B-like_lectins"/>
</dbReference>
<dbReference type="InterPro" id="IPR000772">
    <property type="entry name" value="Ricin_B_lectin"/>
</dbReference>
<reference evidence="2" key="1">
    <citation type="submission" date="2020-10" db="EMBL/GenBank/DDBJ databases">
        <title>Taxonomic study of unclassified bacteria belonging to the class Ktedonobacteria.</title>
        <authorList>
            <person name="Yabe S."/>
            <person name="Wang C.M."/>
            <person name="Zheng Y."/>
            <person name="Sakai Y."/>
            <person name="Cavaletti L."/>
            <person name="Monciardini P."/>
            <person name="Donadio S."/>
        </authorList>
    </citation>
    <scope>NUCLEOTIDE SEQUENCE</scope>
    <source>
        <strain evidence="2">SOSP1-1</strain>
    </source>
</reference>
<dbReference type="SUPFAM" id="SSF50370">
    <property type="entry name" value="Ricin B-like lectins"/>
    <property type="match status" value="1"/>
</dbReference>
<keyword evidence="3" id="KW-1185">Reference proteome</keyword>
<organism evidence="2 3">
    <name type="scientific">Ktedonospora formicarum</name>
    <dbReference type="NCBI Taxonomy" id="2778364"/>
    <lineage>
        <taxon>Bacteria</taxon>
        <taxon>Bacillati</taxon>
        <taxon>Chloroflexota</taxon>
        <taxon>Ktedonobacteria</taxon>
        <taxon>Ktedonobacterales</taxon>
        <taxon>Ktedonobacteraceae</taxon>
        <taxon>Ktedonospora</taxon>
    </lineage>
</organism>
<feature type="domain" description="Ricin B lectin" evidence="1">
    <location>
        <begin position="503"/>
        <end position="638"/>
    </location>
</feature>
<evidence type="ECO:0000313" key="3">
    <source>
        <dbReference type="Proteomes" id="UP000612362"/>
    </source>
</evidence>
<dbReference type="InterPro" id="IPR005197">
    <property type="entry name" value="Glyco_hydro_71"/>
</dbReference>
<evidence type="ECO:0000259" key="1">
    <source>
        <dbReference type="SMART" id="SM00458"/>
    </source>
</evidence>
<gene>
    <name evidence="2" type="ORF">KSX_46800</name>
</gene>
<dbReference type="Pfam" id="PF14200">
    <property type="entry name" value="RicinB_lectin_2"/>
    <property type="match status" value="2"/>
</dbReference>